<dbReference type="OrthoDB" id="1711136at2759"/>
<keyword evidence="2" id="KW-1185">Reference proteome</keyword>
<proteinExistence type="predicted"/>
<dbReference type="AlphaFoldDB" id="A0A653C2G4"/>
<evidence type="ECO:0000313" key="2">
    <source>
        <dbReference type="Proteomes" id="UP000410492"/>
    </source>
</evidence>
<sequence length="109" mass="13189">MRNTKNQKAKLMIRLIQYSRETVVVITLVFEQKVKQFLETERYNELMQRQELELAIASKTDRDKLLAMLAEQQIVLDEELHKIQREKETERFRLIEQLQEGKQYTYDGQ</sequence>
<dbReference type="Proteomes" id="UP000410492">
    <property type="component" value="Unassembled WGS sequence"/>
</dbReference>
<protein>
    <submittedName>
        <fullName evidence="1">Uncharacterized protein</fullName>
    </submittedName>
</protein>
<reference evidence="1 2" key="1">
    <citation type="submission" date="2019-01" db="EMBL/GenBank/DDBJ databases">
        <authorList>
            <person name="Sayadi A."/>
        </authorList>
    </citation>
    <scope>NUCLEOTIDE SEQUENCE [LARGE SCALE GENOMIC DNA]</scope>
</reference>
<gene>
    <name evidence="1" type="ORF">CALMAC_LOCUS5665</name>
</gene>
<accession>A0A653C2G4</accession>
<organism evidence="1 2">
    <name type="scientific">Callosobruchus maculatus</name>
    <name type="common">Southern cowpea weevil</name>
    <name type="synonym">Pulse bruchid</name>
    <dbReference type="NCBI Taxonomy" id="64391"/>
    <lineage>
        <taxon>Eukaryota</taxon>
        <taxon>Metazoa</taxon>
        <taxon>Ecdysozoa</taxon>
        <taxon>Arthropoda</taxon>
        <taxon>Hexapoda</taxon>
        <taxon>Insecta</taxon>
        <taxon>Pterygota</taxon>
        <taxon>Neoptera</taxon>
        <taxon>Endopterygota</taxon>
        <taxon>Coleoptera</taxon>
        <taxon>Polyphaga</taxon>
        <taxon>Cucujiformia</taxon>
        <taxon>Chrysomeloidea</taxon>
        <taxon>Chrysomelidae</taxon>
        <taxon>Bruchinae</taxon>
        <taxon>Bruchini</taxon>
        <taxon>Callosobruchus</taxon>
    </lineage>
</organism>
<evidence type="ECO:0000313" key="1">
    <source>
        <dbReference type="EMBL" id="VEN42041.1"/>
    </source>
</evidence>
<name>A0A653C2G4_CALMS</name>
<dbReference type="EMBL" id="CAACVG010006832">
    <property type="protein sequence ID" value="VEN42041.1"/>
    <property type="molecule type" value="Genomic_DNA"/>
</dbReference>